<comment type="subunit">
    <text evidence="2">Part of the RNA polymerase complex.</text>
</comment>
<accession>A0A075I3Q5</accession>
<gene>
    <name evidence="2 5" type="primary">rpoH</name>
    <name evidence="2" type="synonym">rpo5</name>
</gene>
<keyword evidence="1 2" id="KW-0804">Transcription</keyword>
<comment type="similarity">
    <text evidence="2">Belongs to the archaeal Rpo5/eukaryotic RPB5 RNA polymerase subunit family.</text>
</comment>
<protein>
    <recommendedName>
        <fullName evidence="2">DNA-directed RNA polymerase subunit Rpo5</fullName>
        <ecNumber evidence="2">2.7.7.6</ecNumber>
    </recommendedName>
    <alternativeName>
        <fullName evidence="2">DNA-directed RNA polymerase subunit H</fullName>
    </alternativeName>
</protein>
<dbReference type="GO" id="GO:0006362">
    <property type="term" value="P:transcription elongation by RNA polymerase I"/>
    <property type="evidence" value="ECO:0007669"/>
    <property type="project" value="TreeGrafter"/>
</dbReference>
<comment type="catalytic activity">
    <reaction evidence="2">
        <text>RNA(n) + a ribonucleoside 5'-triphosphate = RNA(n+1) + diphosphate</text>
        <dbReference type="Rhea" id="RHEA:21248"/>
        <dbReference type="Rhea" id="RHEA-COMP:14527"/>
        <dbReference type="Rhea" id="RHEA-COMP:17342"/>
        <dbReference type="ChEBI" id="CHEBI:33019"/>
        <dbReference type="ChEBI" id="CHEBI:61557"/>
        <dbReference type="ChEBI" id="CHEBI:140395"/>
        <dbReference type="EC" id="2.7.7.6"/>
    </reaction>
</comment>
<dbReference type="EMBL" id="KF901168">
    <property type="protein sequence ID" value="AIF20563.1"/>
    <property type="molecule type" value="Genomic_DNA"/>
</dbReference>
<dbReference type="GO" id="GO:0003899">
    <property type="term" value="F:DNA-directed RNA polymerase activity"/>
    <property type="evidence" value="ECO:0007669"/>
    <property type="project" value="UniProtKB-UniRule"/>
</dbReference>
<dbReference type="PANTHER" id="PTHR10535">
    <property type="entry name" value="DNA-DIRECTED RNA POLYMERASES I, II, AND III SUBUNIT RPABC1"/>
    <property type="match status" value="1"/>
</dbReference>
<dbReference type="GO" id="GO:0006366">
    <property type="term" value="P:transcription by RNA polymerase II"/>
    <property type="evidence" value="ECO:0007669"/>
    <property type="project" value="TreeGrafter"/>
</dbReference>
<dbReference type="GO" id="GO:0042797">
    <property type="term" value="P:tRNA transcription by RNA polymerase III"/>
    <property type="evidence" value="ECO:0007669"/>
    <property type="project" value="TreeGrafter"/>
</dbReference>
<dbReference type="EC" id="2.7.7.6" evidence="2"/>
<comment type="subcellular location">
    <subcellularLocation>
        <location evidence="2">Cytoplasm</location>
    </subcellularLocation>
</comment>
<keyword evidence="2 5" id="KW-0808">Transferase</keyword>
<feature type="compositionally biased region" description="Basic and acidic residues" evidence="3">
    <location>
        <begin position="37"/>
        <end position="50"/>
    </location>
</feature>
<dbReference type="GO" id="GO:0005737">
    <property type="term" value="C:cytoplasm"/>
    <property type="evidence" value="ECO:0007669"/>
    <property type="project" value="UniProtKB-SubCell"/>
</dbReference>
<dbReference type="InterPro" id="IPR014381">
    <property type="entry name" value="Arch_Rpo5/euc_Rpb5"/>
</dbReference>
<evidence type="ECO:0000313" key="5">
    <source>
        <dbReference type="EMBL" id="AIF20563.1"/>
    </source>
</evidence>
<keyword evidence="2" id="KW-0963">Cytoplasm</keyword>
<dbReference type="NCBIfam" id="NF007129">
    <property type="entry name" value="PRK09570.1"/>
    <property type="match status" value="1"/>
</dbReference>
<sequence>MPGKTSKQVTSTKEPKKVTSTKEPKKVTSTKTKKVTPKKEPKKVVPKEETQEYDATAHVLSPIHAKLTDDEVKQLLKDYNVEYAKLPKISITDPSIDTLEVKLGDVIKISRKSPTSGNTVYYRMVIEQ</sequence>
<dbReference type="PANTHER" id="PTHR10535:SF0">
    <property type="entry name" value="DNA-DIRECTED RNA POLYMERASES I, II, AND III SUBUNIT RPABC1"/>
    <property type="match status" value="1"/>
</dbReference>
<evidence type="ECO:0000256" key="2">
    <source>
        <dbReference type="HAMAP-Rule" id="MF_00025"/>
    </source>
</evidence>
<feature type="region of interest" description="Disordered" evidence="3">
    <location>
        <begin position="1"/>
        <end position="50"/>
    </location>
</feature>
<evidence type="ECO:0000256" key="3">
    <source>
        <dbReference type="SAM" id="MobiDB-lite"/>
    </source>
</evidence>
<dbReference type="SUPFAM" id="SSF55287">
    <property type="entry name" value="RPB5-like RNA polymerase subunit"/>
    <property type="match status" value="1"/>
</dbReference>
<dbReference type="InterPro" id="IPR000783">
    <property type="entry name" value="RNA_pol_subH/Rpb5_C"/>
</dbReference>
<dbReference type="InterPro" id="IPR035913">
    <property type="entry name" value="RPB5-like_sf"/>
</dbReference>
<dbReference type="Pfam" id="PF01191">
    <property type="entry name" value="RNA_pol_Rpb5_C"/>
    <property type="match status" value="1"/>
</dbReference>
<feature type="domain" description="RNA polymerase subunit H/Rpb5 C-terminal" evidence="4">
    <location>
        <begin position="54"/>
        <end position="125"/>
    </location>
</feature>
<dbReference type="AlphaFoldDB" id="A0A075I3Q5"/>
<keyword evidence="2 5" id="KW-0240">DNA-directed RNA polymerase</keyword>
<keyword evidence="2 5" id="KW-0548">Nucleotidyltransferase</keyword>
<reference evidence="5" key="1">
    <citation type="journal article" date="2014" name="Genome Biol. Evol.">
        <title>Pangenome evidence for extensive interdomain horizontal transfer affecting lineage core and shell genes in uncultured planktonic thaumarchaeota and euryarchaeota.</title>
        <authorList>
            <person name="Deschamps P."/>
            <person name="Zivanovic Y."/>
            <person name="Moreira D."/>
            <person name="Rodriguez-Valera F."/>
            <person name="Lopez-Garcia P."/>
        </authorList>
    </citation>
    <scope>NUCLEOTIDE SEQUENCE</scope>
</reference>
<dbReference type="GO" id="GO:0000428">
    <property type="term" value="C:DNA-directed RNA polymerase complex"/>
    <property type="evidence" value="ECO:0007669"/>
    <property type="project" value="UniProtKB-KW"/>
</dbReference>
<dbReference type="GO" id="GO:0003677">
    <property type="term" value="F:DNA binding"/>
    <property type="evidence" value="ECO:0007669"/>
    <property type="project" value="InterPro"/>
</dbReference>
<feature type="compositionally biased region" description="Basic and acidic residues" evidence="3">
    <location>
        <begin position="13"/>
        <end position="26"/>
    </location>
</feature>
<evidence type="ECO:0000259" key="4">
    <source>
        <dbReference type="Pfam" id="PF01191"/>
    </source>
</evidence>
<evidence type="ECO:0000256" key="1">
    <source>
        <dbReference type="ARBA" id="ARBA00023163"/>
    </source>
</evidence>
<name>A0A075I3Q5_9ARCH</name>
<dbReference type="HAMAP" id="MF_00025">
    <property type="entry name" value="RNApol_Rpo5_RPB5"/>
    <property type="match status" value="1"/>
</dbReference>
<proteinExistence type="inferred from homology"/>
<dbReference type="Gene3D" id="3.90.940.20">
    <property type="entry name" value="RPB5-like RNA polymerase subunit"/>
    <property type="match status" value="1"/>
</dbReference>
<organism evidence="5">
    <name type="scientific">uncultured marine thaumarchaeote KM3_90_G11</name>
    <dbReference type="NCBI Taxonomy" id="1456344"/>
    <lineage>
        <taxon>Archaea</taxon>
        <taxon>Nitrososphaerota</taxon>
        <taxon>environmental samples</taxon>
    </lineage>
</organism>
<comment type="function">
    <text evidence="2">DNA-dependent RNA polymerase (RNAP) catalyzes the transcription of DNA into RNA using the four ribonucleoside triphosphates as substrates.</text>
</comment>